<dbReference type="CDD" id="cd06550">
    <property type="entry name" value="TM_ABC_iron-siderophores_like"/>
    <property type="match status" value="1"/>
</dbReference>
<name>A0A927H5F2_9BACL</name>
<evidence type="ECO:0000256" key="7">
    <source>
        <dbReference type="ARBA" id="ARBA00023136"/>
    </source>
</evidence>
<feature type="transmembrane region" description="Helical" evidence="8">
    <location>
        <begin position="86"/>
        <end position="107"/>
    </location>
</feature>
<feature type="transmembrane region" description="Helical" evidence="8">
    <location>
        <begin position="246"/>
        <end position="267"/>
    </location>
</feature>
<dbReference type="GO" id="GO:0033214">
    <property type="term" value="P:siderophore-iron import into cell"/>
    <property type="evidence" value="ECO:0007669"/>
    <property type="project" value="TreeGrafter"/>
</dbReference>
<reference evidence="9" key="1">
    <citation type="submission" date="2020-09" db="EMBL/GenBank/DDBJ databases">
        <title>A novel bacterium of genus Paenibacillus, isolated from South China Sea.</title>
        <authorList>
            <person name="Huang H."/>
            <person name="Mo K."/>
            <person name="Hu Y."/>
        </authorList>
    </citation>
    <scope>NUCLEOTIDE SEQUENCE</scope>
    <source>
        <strain evidence="9">IB182493</strain>
    </source>
</reference>
<evidence type="ECO:0000256" key="1">
    <source>
        <dbReference type="ARBA" id="ARBA00004651"/>
    </source>
</evidence>
<dbReference type="InterPro" id="IPR000522">
    <property type="entry name" value="ABC_transptr_permease_BtuC"/>
</dbReference>
<evidence type="ECO:0000256" key="2">
    <source>
        <dbReference type="ARBA" id="ARBA00007935"/>
    </source>
</evidence>
<comment type="caution">
    <text evidence="9">The sequence shown here is derived from an EMBL/GenBank/DDBJ whole genome shotgun (WGS) entry which is preliminary data.</text>
</comment>
<dbReference type="GO" id="GO:0022857">
    <property type="term" value="F:transmembrane transporter activity"/>
    <property type="evidence" value="ECO:0007669"/>
    <property type="project" value="InterPro"/>
</dbReference>
<feature type="transmembrane region" description="Helical" evidence="8">
    <location>
        <begin position="119"/>
        <end position="139"/>
    </location>
</feature>
<keyword evidence="7 8" id="KW-0472">Membrane</keyword>
<sequence>MLSMEEVVKSLFNVTDNKGHRHIVWNLRLPRVLVAIAAGAMLGLAGAILQTVMRNPLIEPGLVGVSAGAVLSVVLAMHYWPQALLANGGISWIALLGGIVAVVMIYWLNGQRGNSASRLALTGVVATSILQSATSLLLLRKQEGLSSILLWNFGSLNGRVWDHWNHLWPWGLSLLLLSMLLARRASLLRLGEETAAGLGLSVNRTKLLLLLVAAALTAASVSVVGAIGFVGLIGPHIASQLVGKNPLLMFPASALLSAVLLTAADWAGQSVTLTLTLPGMQHHMSNLPVGAVTTLLGAPFFLYLLRKSLVRKGGGSI</sequence>
<keyword evidence="4" id="KW-1003">Cell membrane</keyword>
<dbReference type="EMBL" id="JACXIY010000010">
    <property type="protein sequence ID" value="MBD2868473.1"/>
    <property type="molecule type" value="Genomic_DNA"/>
</dbReference>
<organism evidence="9 10">
    <name type="scientific">Paenibacillus arenilitoris</name>
    <dbReference type="NCBI Taxonomy" id="2772299"/>
    <lineage>
        <taxon>Bacteria</taxon>
        <taxon>Bacillati</taxon>
        <taxon>Bacillota</taxon>
        <taxon>Bacilli</taxon>
        <taxon>Bacillales</taxon>
        <taxon>Paenibacillaceae</taxon>
        <taxon>Paenibacillus</taxon>
    </lineage>
</organism>
<feature type="transmembrane region" description="Helical" evidence="8">
    <location>
        <begin position="32"/>
        <end position="49"/>
    </location>
</feature>
<dbReference type="Proteomes" id="UP000632125">
    <property type="component" value="Unassembled WGS sequence"/>
</dbReference>
<dbReference type="Gene3D" id="1.10.3470.10">
    <property type="entry name" value="ABC transporter involved in vitamin B12 uptake, BtuC"/>
    <property type="match status" value="1"/>
</dbReference>
<proteinExistence type="inferred from homology"/>
<keyword evidence="3" id="KW-0813">Transport</keyword>
<accession>A0A927H5F2</accession>
<feature type="transmembrane region" description="Helical" evidence="8">
    <location>
        <begin position="61"/>
        <end position="80"/>
    </location>
</feature>
<keyword evidence="5 8" id="KW-0812">Transmembrane</keyword>
<evidence type="ECO:0000313" key="10">
    <source>
        <dbReference type="Proteomes" id="UP000632125"/>
    </source>
</evidence>
<protein>
    <submittedName>
        <fullName evidence="9">Iron ABC transporter permease</fullName>
    </submittedName>
</protein>
<evidence type="ECO:0000256" key="4">
    <source>
        <dbReference type="ARBA" id="ARBA00022475"/>
    </source>
</evidence>
<feature type="transmembrane region" description="Helical" evidence="8">
    <location>
        <begin position="207"/>
        <end position="234"/>
    </location>
</feature>
<dbReference type="PANTHER" id="PTHR30472:SF25">
    <property type="entry name" value="ABC TRANSPORTER PERMEASE PROTEIN MJ0876-RELATED"/>
    <property type="match status" value="1"/>
</dbReference>
<dbReference type="PANTHER" id="PTHR30472">
    <property type="entry name" value="FERRIC ENTEROBACTIN TRANSPORT SYSTEM PERMEASE PROTEIN"/>
    <property type="match status" value="1"/>
</dbReference>
<keyword evidence="10" id="KW-1185">Reference proteome</keyword>
<evidence type="ECO:0000256" key="5">
    <source>
        <dbReference type="ARBA" id="ARBA00022692"/>
    </source>
</evidence>
<dbReference type="GO" id="GO:0005886">
    <property type="term" value="C:plasma membrane"/>
    <property type="evidence" value="ECO:0007669"/>
    <property type="project" value="UniProtKB-SubCell"/>
</dbReference>
<gene>
    <name evidence="9" type="ORF">IDH41_07785</name>
</gene>
<comment type="similarity">
    <text evidence="2">Belongs to the binding-protein-dependent transport system permease family. FecCD subfamily.</text>
</comment>
<evidence type="ECO:0000256" key="6">
    <source>
        <dbReference type="ARBA" id="ARBA00022989"/>
    </source>
</evidence>
<dbReference type="Pfam" id="PF01032">
    <property type="entry name" value="FecCD"/>
    <property type="match status" value="1"/>
</dbReference>
<dbReference type="AlphaFoldDB" id="A0A927H5F2"/>
<dbReference type="InterPro" id="IPR037294">
    <property type="entry name" value="ABC_BtuC-like"/>
</dbReference>
<evidence type="ECO:0000313" key="9">
    <source>
        <dbReference type="EMBL" id="MBD2868473.1"/>
    </source>
</evidence>
<feature type="transmembrane region" description="Helical" evidence="8">
    <location>
        <begin position="287"/>
        <end position="305"/>
    </location>
</feature>
<evidence type="ECO:0000256" key="3">
    <source>
        <dbReference type="ARBA" id="ARBA00022448"/>
    </source>
</evidence>
<keyword evidence="6 8" id="KW-1133">Transmembrane helix</keyword>
<dbReference type="SUPFAM" id="SSF81345">
    <property type="entry name" value="ABC transporter involved in vitamin B12 uptake, BtuC"/>
    <property type="match status" value="1"/>
</dbReference>
<comment type="subcellular location">
    <subcellularLocation>
        <location evidence="1">Cell membrane</location>
        <topology evidence="1">Multi-pass membrane protein</topology>
    </subcellularLocation>
</comment>
<evidence type="ECO:0000256" key="8">
    <source>
        <dbReference type="SAM" id="Phobius"/>
    </source>
</evidence>